<dbReference type="PRINTS" id="PR00070">
    <property type="entry name" value="DHFR"/>
</dbReference>
<keyword evidence="6" id="KW-0560">Oxidoreductase</keyword>
<name>R4RZR3_PHYAS</name>
<dbReference type="UniPathway" id="UPA00077">
    <property type="reaction ID" value="UER00158"/>
</dbReference>
<gene>
    <name evidence="9" type="primary">dfrA</name>
    <name evidence="9" type="ORF">SLY_0093</name>
</gene>
<dbReference type="PANTHER" id="PTHR48069">
    <property type="entry name" value="DIHYDROFOLATE REDUCTASE"/>
    <property type="match status" value="1"/>
</dbReference>
<dbReference type="InterPro" id="IPR012259">
    <property type="entry name" value="DHFR"/>
</dbReference>
<dbReference type="PROSITE" id="PS00075">
    <property type="entry name" value="DHFR_1"/>
    <property type="match status" value="1"/>
</dbReference>
<evidence type="ECO:0000313" key="9">
    <source>
        <dbReference type="EMBL" id="AGL90019.1"/>
    </source>
</evidence>
<dbReference type="Proteomes" id="UP000013941">
    <property type="component" value="Chromosome"/>
</dbReference>
<dbReference type="Gene3D" id="3.40.430.10">
    <property type="entry name" value="Dihydrofolate Reductase, subunit A"/>
    <property type="match status" value="1"/>
</dbReference>
<reference evidence="9 10" key="1">
    <citation type="journal article" date="2013" name="BMC Genomics">
        <title>Comparison of the complete genome sequence of two closely related isolates of 'Candidatus Phytoplasma australiense' reveals genome plasticity.</title>
        <authorList>
            <person name="Andersen M.T."/>
            <person name="Liefting L.W."/>
            <person name="Havukkala I."/>
            <person name="Beever R.E."/>
        </authorList>
    </citation>
    <scope>NUCLEOTIDE SEQUENCE [LARGE SCALE GENOMIC DNA]</scope>
    <source>
        <strain evidence="9 10">NZSb11</strain>
    </source>
</reference>
<evidence type="ECO:0000256" key="4">
    <source>
        <dbReference type="ARBA" id="ARBA00022563"/>
    </source>
</evidence>
<evidence type="ECO:0000256" key="5">
    <source>
        <dbReference type="ARBA" id="ARBA00022857"/>
    </source>
</evidence>
<proteinExistence type="inferred from homology"/>
<dbReference type="Pfam" id="PF00186">
    <property type="entry name" value="DHFR_1"/>
    <property type="match status" value="1"/>
</dbReference>
<dbReference type="EMBL" id="CP002548">
    <property type="protein sequence ID" value="AGL90019.1"/>
    <property type="molecule type" value="Genomic_DNA"/>
</dbReference>
<comment type="pathway">
    <text evidence="1">Cofactor biosynthesis; tetrahydrofolate biosynthesis; 5,6,7,8-tetrahydrofolate from 7,8-dihydrofolate: step 1/1.</text>
</comment>
<comment type="similarity">
    <text evidence="2 7">Belongs to the dihydrofolate reductase family.</text>
</comment>
<dbReference type="PANTHER" id="PTHR48069:SF3">
    <property type="entry name" value="DIHYDROFOLATE REDUCTASE"/>
    <property type="match status" value="1"/>
</dbReference>
<evidence type="ECO:0000313" key="10">
    <source>
        <dbReference type="Proteomes" id="UP000013941"/>
    </source>
</evidence>
<dbReference type="EC" id="1.5.1.3" evidence="3"/>
<dbReference type="GO" id="GO:0046655">
    <property type="term" value="P:folic acid metabolic process"/>
    <property type="evidence" value="ECO:0007669"/>
    <property type="project" value="TreeGrafter"/>
</dbReference>
<dbReference type="InterPro" id="IPR001796">
    <property type="entry name" value="DHFR_dom"/>
</dbReference>
<dbReference type="GO" id="GO:0046654">
    <property type="term" value="P:tetrahydrofolate biosynthetic process"/>
    <property type="evidence" value="ECO:0007669"/>
    <property type="project" value="UniProtKB-UniPathway"/>
</dbReference>
<evidence type="ECO:0000259" key="8">
    <source>
        <dbReference type="PROSITE" id="PS51330"/>
    </source>
</evidence>
<dbReference type="KEGG" id="nzs:SLY_0093"/>
<keyword evidence="5" id="KW-0521">NADP</keyword>
<evidence type="ECO:0000256" key="6">
    <source>
        <dbReference type="ARBA" id="ARBA00023002"/>
    </source>
</evidence>
<dbReference type="PROSITE" id="PS51330">
    <property type="entry name" value="DHFR_2"/>
    <property type="match status" value="1"/>
</dbReference>
<dbReference type="GO" id="GO:0050661">
    <property type="term" value="F:NADP binding"/>
    <property type="evidence" value="ECO:0007669"/>
    <property type="project" value="InterPro"/>
</dbReference>
<evidence type="ECO:0000256" key="2">
    <source>
        <dbReference type="ARBA" id="ARBA00009539"/>
    </source>
</evidence>
<dbReference type="GO" id="GO:0004146">
    <property type="term" value="F:dihydrofolate reductase activity"/>
    <property type="evidence" value="ECO:0007669"/>
    <property type="project" value="UniProtKB-EC"/>
</dbReference>
<dbReference type="InterPro" id="IPR024072">
    <property type="entry name" value="DHFR-like_dom_sf"/>
</dbReference>
<accession>R4RZR3</accession>
<keyword evidence="10" id="KW-1185">Reference proteome</keyword>
<feature type="domain" description="DHFR" evidence="8">
    <location>
        <begin position="12"/>
        <end position="176"/>
    </location>
</feature>
<dbReference type="AlphaFoldDB" id="R4RZR3"/>
<dbReference type="CDD" id="cd00209">
    <property type="entry name" value="DHFR"/>
    <property type="match status" value="1"/>
</dbReference>
<dbReference type="InterPro" id="IPR017925">
    <property type="entry name" value="DHFR_CS"/>
</dbReference>
<dbReference type="GO" id="GO:0046452">
    <property type="term" value="P:dihydrofolate metabolic process"/>
    <property type="evidence" value="ECO:0007669"/>
    <property type="project" value="TreeGrafter"/>
</dbReference>
<evidence type="ECO:0000256" key="3">
    <source>
        <dbReference type="ARBA" id="ARBA00012856"/>
    </source>
</evidence>
<sequence length="176" mass="21176">MRWNFERRYCYMINLITAFDSNYLIGSDNKLPWHYPQDLHFFKKTTLNQEVLMGHQTYLSLKSYFKDKPFNFKKTYVAARNKGLQLDGCEVVFDLLTFLKTFLIQKKSHLFVIGGRQIYQQSLPFVDNLYITHILNRHKGNVYFPPVNWQDFQLIQKTIQPQLIFAFYKRKKDPLC</sequence>
<dbReference type="PATRIC" id="fig|980422.3.peg.84"/>
<evidence type="ECO:0000256" key="1">
    <source>
        <dbReference type="ARBA" id="ARBA00004903"/>
    </source>
</evidence>
<dbReference type="GO" id="GO:0006730">
    <property type="term" value="P:one-carbon metabolic process"/>
    <property type="evidence" value="ECO:0007669"/>
    <property type="project" value="UniProtKB-KW"/>
</dbReference>
<dbReference type="HOGENOM" id="CLU_043966_5_2_14"/>
<dbReference type="SUPFAM" id="SSF53597">
    <property type="entry name" value="Dihydrofolate reductase-like"/>
    <property type="match status" value="1"/>
</dbReference>
<protein>
    <recommendedName>
        <fullName evidence="3">dihydrofolate reductase</fullName>
        <ecNumber evidence="3">1.5.1.3</ecNumber>
    </recommendedName>
</protein>
<dbReference type="GO" id="GO:0005829">
    <property type="term" value="C:cytosol"/>
    <property type="evidence" value="ECO:0007669"/>
    <property type="project" value="TreeGrafter"/>
</dbReference>
<keyword evidence="4" id="KW-0554">One-carbon metabolism</keyword>
<evidence type="ECO:0000256" key="7">
    <source>
        <dbReference type="RuleBase" id="RU004474"/>
    </source>
</evidence>
<organism evidence="9 10">
    <name type="scientific">Strawberry lethal yellows phytoplasma (CPA) str. NZSb11</name>
    <dbReference type="NCBI Taxonomy" id="980422"/>
    <lineage>
        <taxon>Bacteria</taxon>
        <taxon>Bacillati</taxon>
        <taxon>Mycoplasmatota</taxon>
        <taxon>Mollicutes</taxon>
        <taxon>Acholeplasmatales</taxon>
        <taxon>Acholeplasmataceae</taxon>
        <taxon>Candidatus Phytoplasma</taxon>
        <taxon>16SrXII (Stolbur group)</taxon>
    </lineage>
</organism>